<comment type="caution">
    <text evidence="1">The sequence shown here is derived from an EMBL/GenBank/DDBJ whole genome shotgun (WGS) entry which is preliminary data.</text>
</comment>
<organism evidence="1 2">
    <name type="scientific">Trichothecium roseum</name>
    <dbReference type="NCBI Taxonomy" id="47278"/>
    <lineage>
        <taxon>Eukaryota</taxon>
        <taxon>Fungi</taxon>
        <taxon>Dikarya</taxon>
        <taxon>Ascomycota</taxon>
        <taxon>Pezizomycotina</taxon>
        <taxon>Sordariomycetes</taxon>
        <taxon>Hypocreomycetidae</taxon>
        <taxon>Hypocreales</taxon>
        <taxon>Hypocreales incertae sedis</taxon>
        <taxon>Trichothecium</taxon>
    </lineage>
</organism>
<accession>A0ACC0UZB1</accession>
<sequence length="425" mass="45723">MAPDVDKSLLDRLQALRGATQRQPPTEVKVDLIERKGTPTREDALTARLKSLRDGASSSAPSPVARPSAPRTDGTGRGTPNSVKKRPESAAVSAPKKDVGSCPPLKKEVVVEEEEEEEEEEGYEDDVDLAFQTDDQTLQELLEDVSPEDGVFPAPRQEPADEDVRRLLEELATSIPKDDAETNNVHPAGRHAGGDDHEASGHPDPDEDSDGEDMKRDVDDVIARFRDEIELEKTLSDEPPSPSPSPPPDQTNNKATAGNHQDEDDQEGNTTSASTLPSLPAVPDSLSSIPSPDPAAASAASDIDSLTTRLSALRASPAPNSALDLPDVPTSKPANAPRRLETTTAYDDDDVDSWCTVCLEDATLRCTGCVDERTGCGEPYCARCWREMHVGPSAGYEERGHKAVVFNKKEGKKKEKKKKVAIGAS</sequence>
<dbReference type="EMBL" id="CM047944">
    <property type="protein sequence ID" value="KAI9898887.1"/>
    <property type="molecule type" value="Genomic_DNA"/>
</dbReference>
<keyword evidence="2" id="KW-1185">Reference proteome</keyword>
<evidence type="ECO:0000313" key="1">
    <source>
        <dbReference type="EMBL" id="KAI9898887.1"/>
    </source>
</evidence>
<name>A0ACC0UZB1_9HYPO</name>
<proteinExistence type="predicted"/>
<protein>
    <submittedName>
        <fullName evidence="1">Uncharacterized protein</fullName>
    </submittedName>
</protein>
<evidence type="ECO:0000313" key="2">
    <source>
        <dbReference type="Proteomes" id="UP001163324"/>
    </source>
</evidence>
<reference evidence="1" key="1">
    <citation type="submission" date="2022-10" db="EMBL/GenBank/DDBJ databases">
        <title>Complete Genome of Trichothecium roseum strain YXFP-22015, a Plant Pathogen Isolated from Citrus.</title>
        <authorList>
            <person name="Wang Y."/>
            <person name="Zhu L."/>
        </authorList>
    </citation>
    <scope>NUCLEOTIDE SEQUENCE</scope>
    <source>
        <strain evidence="1">YXFP-22015</strain>
    </source>
</reference>
<gene>
    <name evidence="1" type="ORF">N3K66_005348</name>
</gene>
<dbReference type="Proteomes" id="UP001163324">
    <property type="component" value="Chromosome 5"/>
</dbReference>